<keyword evidence="1" id="KW-0472">Membrane</keyword>
<feature type="transmembrane region" description="Helical" evidence="1">
    <location>
        <begin position="154"/>
        <end position="173"/>
    </location>
</feature>
<evidence type="ECO:0000313" key="2">
    <source>
        <dbReference type="EMBL" id="ACV21580.1"/>
    </source>
</evidence>
<dbReference type="STRING" id="471855.Shel_05210"/>
<dbReference type="HOGENOM" id="CLU_117652_0_0_11"/>
<dbReference type="eggNOG" id="ENOG5031SK9">
    <property type="taxonomic scope" value="Bacteria"/>
</dbReference>
<dbReference type="AlphaFoldDB" id="C7N359"/>
<feature type="transmembrane region" description="Helical" evidence="1">
    <location>
        <begin position="36"/>
        <end position="58"/>
    </location>
</feature>
<evidence type="ECO:0000256" key="1">
    <source>
        <dbReference type="SAM" id="Phobius"/>
    </source>
</evidence>
<dbReference type="Pfam" id="PF11667">
    <property type="entry name" value="DUF3267"/>
    <property type="match status" value="1"/>
</dbReference>
<dbReference type="KEGG" id="shi:Shel_05210"/>
<dbReference type="InterPro" id="IPR021683">
    <property type="entry name" value="DUF3267"/>
</dbReference>
<name>C7N359_SLAHD</name>
<keyword evidence="1" id="KW-0812">Transmembrane</keyword>
<gene>
    <name evidence="2" type="ordered locus">Shel_05210</name>
</gene>
<organism evidence="2 3">
    <name type="scientific">Slackia heliotrinireducens (strain ATCC 29202 / DSM 20476 / NCTC 11029 / RHS 1)</name>
    <name type="common">Peptococcus heliotrinreducens</name>
    <dbReference type="NCBI Taxonomy" id="471855"/>
    <lineage>
        <taxon>Bacteria</taxon>
        <taxon>Bacillati</taxon>
        <taxon>Actinomycetota</taxon>
        <taxon>Coriobacteriia</taxon>
        <taxon>Eggerthellales</taxon>
        <taxon>Eggerthellaceae</taxon>
        <taxon>Slackia</taxon>
    </lineage>
</organism>
<dbReference type="EMBL" id="CP001684">
    <property type="protein sequence ID" value="ACV21580.1"/>
    <property type="molecule type" value="Genomic_DNA"/>
</dbReference>
<feature type="transmembrane region" description="Helical" evidence="1">
    <location>
        <begin position="70"/>
        <end position="95"/>
    </location>
</feature>
<feature type="transmembrane region" description="Helical" evidence="1">
    <location>
        <begin position="127"/>
        <end position="148"/>
    </location>
</feature>
<dbReference type="Proteomes" id="UP000002026">
    <property type="component" value="Chromosome"/>
</dbReference>
<accession>C7N359</accession>
<protein>
    <recommendedName>
        <fullName evidence="4">Zincin peptidase</fullName>
    </recommendedName>
</protein>
<evidence type="ECO:0000313" key="3">
    <source>
        <dbReference type="Proteomes" id="UP000002026"/>
    </source>
</evidence>
<keyword evidence="3" id="KW-1185">Reference proteome</keyword>
<proteinExistence type="predicted"/>
<evidence type="ECO:0008006" key="4">
    <source>
        <dbReference type="Google" id="ProtNLM"/>
    </source>
</evidence>
<reference evidence="2 3" key="1">
    <citation type="journal article" date="2009" name="Stand. Genomic Sci.">
        <title>Complete genome sequence of Slackia heliotrinireducens type strain (RHS 1).</title>
        <authorList>
            <person name="Pukall R."/>
            <person name="Lapidus A."/>
            <person name="Nolan M."/>
            <person name="Copeland A."/>
            <person name="Glavina Del Rio T."/>
            <person name="Lucas S."/>
            <person name="Chen F."/>
            <person name="Tice H."/>
            <person name="Cheng J.F."/>
            <person name="Chertkov O."/>
            <person name="Bruce D."/>
            <person name="Goodwin L."/>
            <person name="Kuske C."/>
            <person name="Brettin T."/>
            <person name="Detter J.C."/>
            <person name="Han C."/>
            <person name="Pitluck S."/>
            <person name="Pati A."/>
            <person name="Mavrommatis K."/>
            <person name="Ivanova N."/>
            <person name="Ovchinnikova G."/>
            <person name="Chen A."/>
            <person name="Palaniappan K."/>
            <person name="Schneider S."/>
            <person name="Rohde M."/>
            <person name="Chain P."/>
            <person name="D'haeseleer P."/>
            <person name="Goker M."/>
            <person name="Bristow J."/>
            <person name="Eisen J.A."/>
            <person name="Markowitz V."/>
            <person name="Kyrpides N.C."/>
            <person name="Klenk H.P."/>
            <person name="Hugenholtz P."/>
        </authorList>
    </citation>
    <scope>NUCLEOTIDE SEQUENCE [LARGE SCALE GENOMIC DNA]</scope>
    <source>
        <strain evidence="3">ATCC 29202 / DSM 20476 / NCTC 11029 / RHS 1</strain>
    </source>
</reference>
<keyword evidence="1" id="KW-1133">Transmembrane helix</keyword>
<sequence length="201" mass="22260">MSQAEQKRLQKFEALSDQMVGQGFRRVNLTISIVKANMFAIVFLIPVAIVGMVLFFLVNKESANFDGIPFLVFILLFLVLVVVHELIHGASWALFTKGHFKDIEFGLMKKYLTPYCTCTVPLEKGQYIFGALMPLVLVGLVPLAAGVISGSFQVLLLGIIMTDAAAGDIMLVWELLRYKTQAAELVCMDHPTQAGCVVFER</sequence>